<evidence type="ECO:0008006" key="5">
    <source>
        <dbReference type="Google" id="ProtNLM"/>
    </source>
</evidence>
<accession>A0A1S1Z269</accession>
<comment type="caution">
    <text evidence="3">The sequence shown here is derived from an EMBL/GenBank/DDBJ whole genome shotgun (WGS) entry which is preliminary data.</text>
</comment>
<dbReference type="AlphaFoldDB" id="A0A1S1Z269"/>
<dbReference type="Proteomes" id="UP000179797">
    <property type="component" value="Unassembled WGS sequence"/>
</dbReference>
<evidence type="ECO:0000313" key="3">
    <source>
        <dbReference type="EMBL" id="OHX67366.1"/>
    </source>
</evidence>
<dbReference type="EMBL" id="JRYR02000001">
    <property type="protein sequence ID" value="OHX67366.1"/>
    <property type="molecule type" value="Genomic_DNA"/>
</dbReference>
<keyword evidence="2" id="KW-1133">Transmembrane helix</keyword>
<feature type="transmembrane region" description="Helical" evidence="2">
    <location>
        <begin position="231"/>
        <end position="251"/>
    </location>
</feature>
<dbReference type="OrthoDB" id="840436at2"/>
<proteinExistence type="predicted"/>
<dbReference type="STRING" id="915059.NH26_13945"/>
<dbReference type="RefSeq" id="WP_044228982.1">
    <property type="nucleotide sequence ID" value="NZ_JRYR02000001.1"/>
</dbReference>
<protein>
    <recommendedName>
        <fullName evidence="5">Bacteriophage tail tape measure N-terminal domain-containing protein</fullName>
    </recommendedName>
</protein>
<feature type="coiled-coil region" evidence="1">
    <location>
        <begin position="598"/>
        <end position="668"/>
    </location>
</feature>
<organism evidence="3 4">
    <name type="scientific">Flammeovirga pacifica</name>
    <dbReference type="NCBI Taxonomy" id="915059"/>
    <lineage>
        <taxon>Bacteria</taxon>
        <taxon>Pseudomonadati</taxon>
        <taxon>Bacteroidota</taxon>
        <taxon>Cytophagia</taxon>
        <taxon>Cytophagales</taxon>
        <taxon>Flammeovirgaceae</taxon>
        <taxon>Flammeovirga</taxon>
    </lineage>
</organism>
<gene>
    <name evidence="3" type="ORF">NH26_13945</name>
</gene>
<feature type="transmembrane region" description="Helical" evidence="2">
    <location>
        <begin position="201"/>
        <end position="219"/>
    </location>
</feature>
<keyword evidence="1" id="KW-0175">Coiled coil</keyword>
<reference evidence="3 4" key="1">
    <citation type="journal article" date="2012" name="Int. J. Syst. Evol. Microbiol.">
        <title>Flammeovirga pacifica sp. nov., isolated from deep-sea sediment.</title>
        <authorList>
            <person name="Xu H."/>
            <person name="Fu Y."/>
            <person name="Yang N."/>
            <person name="Ding Z."/>
            <person name="Lai Q."/>
            <person name="Zeng R."/>
        </authorList>
    </citation>
    <scope>NUCLEOTIDE SEQUENCE [LARGE SCALE GENOMIC DNA]</scope>
    <source>
        <strain evidence="4">DSM 24597 / LMG 26175 / WPAGA1</strain>
    </source>
</reference>
<name>A0A1S1Z269_FLAPC</name>
<evidence type="ECO:0000256" key="1">
    <source>
        <dbReference type="SAM" id="Coils"/>
    </source>
</evidence>
<keyword evidence="2" id="KW-0812">Transmembrane</keyword>
<evidence type="ECO:0000256" key="2">
    <source>
        <dbReference type="SAM" id="Phobius"/>
    </source>
</evidence>
<keyword evidence="4" id="KW-1185">Reference proteome</keyword>
<feature type="coiled-coil region" evidence="1">
    <location>
        <begin position="476"/>
        <end position="536"/>
    </location>
</feature>
<evidence type="ECO:0000313" key="4">
    <source>
        <dbReference type="Proteomes" id="UP000179797"/>
    </source>
</evidence>
<feature type="transmembrane region" description="Helical" evidence="2">
    <location>
        <begin position="167"/>
        <end position="189"/>
    </location>
</feature>
<sequence>MGDLKENVQVVVEINGNKALSTLNELDLEAKELRKGLKGMKKGTEEYVAKSKELDNVTAKQKKLRNEIGLTALPLKDLKKQAAKYYAELKQLTPGTEAYIKKSKQLSEVRGRMSQLNKELKGTTESQQKLTGEWKNMLPISGQIDQLSGSFGGLRGIVLGAVNSFGLLKGAIIATGIGALVIVVTALFGWFTKTKKGTEQLAVVMAVLGAVTDAIFESFNQLISYIGEKAYPYLLQFIGIISGLVDAFIYAKDSFVEFFSALFSADWSKVGQMAKKGVENVFNGIKATFTTSLKAINTVVKFYFDEMLSNFKAMGKIAEGIFTLDLSKIKEGISSTTIAKGLGVIATGFEVAAGGAKALGDNISEDVRLAIELANRMNRLVEAENLESLNNAKRKKEIQELIFITRDRTKSFEEQEAALIRANEIELEGLNQQLKLQKERAAIAWADDARADSTEEDTQKAREESIKLINLETQSLARQRELLNRLNELRNKIVAEEKKQAQERLKIDKQYSDLKAQLLEDEFAQKEAQIRDTYQRELETIEEGEYLATERRKLLEEARDKELQELSWARKQEFLEEQAVFDEEQEILIEEKFQNKLITEQERENLLYELKRKAMEKQLGLVVEMYGKESAEAQKVKNEIHRLDNDHKKKLEGNLDKATTANEKLYDNQLSTAGSTFTGLANLLSSDENLRKKHFGKIKAMQGAGVLIDGYKEVAAIWKHAMDLGPVFGPILGAAQTGIAVARTSLNLSKINSAQYGSGGLLLSGPSHSQGGMPILDPSTGSVVAEVEGGEPILSVDTYNNNKPLVDALLYTSMHRAGASLFEDGGILPQGSAEANVATENLGTPTRQNNTQDTQILSQIAQQLAVLTSVVQAQQTMLKAYIVYDEYEAVKNRITEDQNEAQL</sequence>
<keyword evidence="2" id="KW-0472">Membrane</keyword>